<dbReference type="NCBIfam" id="TIGR02228">
    <property type="entry name" value="sigpep_I_arch"/>
    <property type="match status" value="1"/>
</dbReference>
<gene>
    <name evidence="9" type="ORF">GCM10011333_34530</name>
</gene>
<keyword evidence="2 7" id="KW-0812">Transmembrane</keyword>
<feature type="region of interest" description="Disordered" evidence="6">
    <location>
        <begin position="166"/>
        <end position="211"/>
    </location>
</feature>
<dbReference type="EMBL" id="BMFY01000030">
    <property type="protein sequence ID" value="GGA28985.1"/>
    <property type="molecule type" value="Genomic_DNA"/>
</dbReference>
<evidence type="ECO:0000259" key="8">
    <source>
        <dbReference type="Pfam" id="PF10502"/>
    </source>
</evidence>
<keyword evidence="10" id="KW-1185">Reference proteome</keyword>
<dbReference type="GO" id="GO:0009003">
    <property type="term" value="F:signal peptidase activity"/>
    <property type="evidence" value="ECO:0007669"/>
    <property type="project" value="UniProtKB-EC"/>
</dbReference>
<feature type="domain" description="Peptidase S26" evidence="8">
    <location>
        <begin position="18"/>
        <end position="86"/>
    </location>
</feature>
<evidence type="ECO:0000256" key="5">
    <source>
        <dbReference type="NCBIfam" id="TIGR02228"/>
    </source>
</evidence>
<proteinExistence type="predicted"/>
<accession>A0A8J2U1I8</accession>
<dbReference type="EC" id="3.4.21.89" evidence="5"/>
<dbReference type="InterPro" id="IPR019533">
    <property type="entry name" value="Peptidase_S26"/>
</dbReference>
<evidence type="ECO:0000256" key="6">
    <source>
        <dbReference type="SAM" id="MobiDB-lite"/>
    </source>
</evidence>
<dbReference type="GO" id="GO:0006465">
    <property type="term" value="P:signal peptide processing"/>
    <property type="evidence" value="ECO:0007669"/>
    <property type="project" value="UniProtKB-UniRule"/>
</dbReference>
<keyword evidence="4 7" id="KW-0472">Membrane</keyword>
<evidence type="ECO:0000256" key="2">
    <source>
        <dbReference type="ARBA" id="ARBA00022692"/>
    </source>
</evidence>
<evidence type="ECO:0000256" key="3">
    <source>
        <dbReference type="ARBA" id="ARBA00022989"/>
    </source>
</evidence>
<name>A0A8J2U1I8_9MICO</name>
<evidence type="ECO:0000256" key="1">
    <source>
        <dbReference type="ARBA" id="ARBA00004370"/>
    </source>
</evidence>
<dbReference type="InterPro" id="IPR001733">
    <property type="entry name" value="Peptidase_S26B"/>
</dbReference>
<evidence type="ECO:0000256" key="4">
    <source>
        <dbReference type="ARBA" id="ARBA00023136"/>
    </source>
</evidence>
<evidence type="ECO:0000313" key="9">
    <source>
        <dbReference type="EMBL" id="GGA28985.1"/>
    </source>
</evidence>
<dbReference type="GO" id="GO:0004252">
    <property type="term" value="F:serine-type endopeptidase activity"/>
    <property type="evidence" value="ECO:0007669"/>
    <property type="project" value="UniProtKB-UniRule"/>
</dbReference>
<organism evidence="9 10">
    <name type="scientific">Sediminivirga luteola</name>
    <dbReference type="NCBI Taxonomy" id="1774748"/>
    <lineage>
        <taxon>Bacteria</taxon>
        <taxon>Bacillati</taxon>
        <taxon>Actinomycetota</taxon>
        <taxon>Actinomycetes</taxon>
        <taxon>Micrococcales</taxon>
        <taxon>Brevibacteriaceae</taxon>
        <taxon>Sediminivirga</taxon>
    </lineage>
</organism>
<reference evidence="9" key="1">
    <citation type="journal article" date="2014" name="Int. J. Syst. Evol. Microbiol.">
        <title>Complete genome sequence of Corynebacterium casei LMG S-19264T (=DSM 44701T), isolated from a smear-ripened cheese.</title>
        <authorList>
            <consortium name="US DOE Joint Genome Institute (JGI-PGF)"/>
            <person name="Walter F."/>
            <person name="Albersmeier A."/>
            <person name="Kalinowski J."/>
            <person name="Ruckert C."/>
        </authorList>
    </citation>
    <scope>NUCLEOTIDE SEQUENCE</scope>
    <source>
        <strain evidence="9">CGMCC 1.12785</strain>
    </source>
</reference>
<comment type="subcellular location">
    <subcellularLocation>
        <location evidence="1">Membrane</location>
    </subcellularLocation>
</comment>
<dbReference type="RefSeq" id="WP_188552110.1">
    <property type="nucleotide sequence ID" value="NZ_BMFY01000030.1"/>
</dbReference>
<evidence type="ECO:0000256" key="7">
    <source>
        <dbReference type="SAM" id="Phobius"/>
    </source>
</evidence>
<dbReference type="SUPFAM" id="SSF51306">
    <property type="entry name" value="LexA/Signal peptidase"/>
    <property type="match status" value="1"/>
</dbReference>
<comment type="caution">
    <text evidence="9">The sequence shown here is derived from an EMBL/GenBank/DDBJ whole genome shotgun (WGS) entry which is preliminary data.</text>
</comment>
<keyword evidence="3 7" id="KW-1133">Transmembrane helix</keyword>
<dbReference type="Proteomes" id="UP000616114">
    <property type="component" value="Unassembled WGS sequence"/>
</dbReference>
<dbReference type="AlphaFoldDB" id="A0A8J2U1I8"/>
<dbReference type="CDD" id="cd06530">
    <property type="entry name" value="S26_SPase_I"/>
    <property type="match status" value="1"/>
</dbReference>
<evidence type="ECO:0000313" key="10">
    <source>
        <dbReference type="Proteomes" id="UP000616114"/>
    </source>
</evidence>
<dbReference type="GO" id="GO:0016020">
    <property type="term" value="C:membrane"/>
    <property type="evidence" value="ECO:0007669"/>
    <property type="project" value="UniProtKB-SubCell"/>
</dbReference>
<reference evidence="9" key="2">
    <citation type="submission" date="2020-09" db="EMBL/GenBank/DDBJ databases">
        <authorList>
            <person name="Sun Q."/>
            <person name="Zhou Y."/>
        </authorList>
    </citation>
    <scope>NUCLEOTIDE SEQUENCE</scope>
    <source>
        <strain evidence="9">CGMCC 1.12785</strain>
    </source>
</reference>
<dbReference type="InterPro" id="IPR036286">
    <property type="entry name" value="LexA/Signal_pep-like_sf"/>
</dbReference>
<feature type="transmembrane region" description="Helical" evidence="7">
    <location>
        <begin position="141"/>
        <end position="159"/>
    </location>
</feature>
<feature type="compositionally biased region" description="Basic and acidic residues" evidence="6">
    <location>
        <begin position="193"/>
        <end position="211"/>
    </location>
</feature>
<dbReference type="Pfam" id="PF10502">
    <property type="entry name" value="Peptidase_S26"/>
    <property type="match status" value="1"/>
</dbReference>
<protein>
    <recommendedName>
        <fullName evidence="5">Signal peptidase I</fullName>
        <ecNumber evidence="5">3.4.21.89</ecNumber>
    </recommendedName>
</protein>
<sequence>MRKVLLFLGAVGLWVFAAFGVLAAVTTVAGIFFGYQIKLISTGSMVPTLPIGSAVLTQERSASTVEVGDIVAIDSERLGAPVIHRVTEIEHAQDGTATIHMQGDANTAPDPFPYENVAEVSAYVFHVPGVAEAIAFLGQPLSILGVGAVASVLIFWAFWPRKRPATDPAQSAASDEHDQAAGPLEAPVNATLHADDRPRRARREKKEFGHV</sequence>